<evidence type="ECO:0000256" key="1">
    <source>
        <dbReference type="ARBA" id="ARBA00010697"/>
    </source>
</evidence>
<dbReference type="InterPro" id="IPR056499">
    <property type="entry name" value="Beta-prop_HPS5-like"/>
</dbReference>
<organism evidence="5 6">
    <name type="scientific">Coilia grayii</name>
    <name type="common">Gray's grenadier anchovy</name>
    <dbReference type="NCBI Taxonomy" id="363190"/>
    <lineage>
        <taxon>Eukaryota</taxon>
        <taxon>Metazoa</taxon>
        <taxon>Chordata</taxon>
        <taxon>Craniata</taxon>
        <taxon>Vertebrata</taxon>
        <taxon>Euteleostomi</taxon>
        <taxon>Actinopterygii</taxon>
        <taxon>Neopterygii</taxon>
        <taxon>Teleostei</taxon>
        <taxon>Clupei</taxon>
        <taxon>Clupeiformes</taxon>
        <taxon>Clupeoidei</taxon>
        <taxon>Engraulidae</taxon>
        <taxon>Coilinae</taxon>
        <taxon>Coilia</taxon>
    </lineage>
</organism>
<dbReference type="AlphaFoldDB" id="A0ABD1K245"/>
<name>A0ABD1K245_9TELE</name>
<protein>
    <recommendedName>
        <fullName evidence="7">Hermansky-Pudlak syndrome 5 protein homolog</fullName>
    </recommendedName>
</protein>
<dbReference type="Pfam" id="PF23758">
    <property type="entry name" value="TPR_HPS5"/>
    <property type="match status" value="2"/>
</dbReference>
<feature type="domain" description="HPS5 TPR" evidence="4">
    <location>
        <begin position="722"/>
        <end position="1043"/>
    </location>
</feature>
<dbReference type="EMBL" id="JBHFQA010000009">
    <property type="protein sequence ID" value="KAL2093185.1"/>
    <property type="molecule type" value="Genomic_DNA"/>
</dbReference>
<evidence type="ECO:0000259" key="4">
    <source>
        <dbReference type="Pfam" id="PF23758"/>
    </source>
</evidence>
<feature type="compositionally biased region" description="Acidic residues" evidence="2">
    <location>
        <begin position="647"/>
        <end position="661"/>
    </location>
</feature>
<comment type="caution">
    <text evidence="5">The sequence shown here is derived from an EMBL/GenBank/DDBJ whole genome shotgun (WGS) entry which is preliminary data.</text>
</comment>
<feature type="domain" description="HPS5 TPR" evidence="4">
    <location>
        <begin position="1109"/>
        <end position="1168"/>
    </location>
</feature>
<dbReference type="InterPro" id="IPR035431">
    <property type="entry name" value="HPS5"/>
</dbReference>
<evidence type="ECO:0000313" key="5">
    <source>
        <dbReference type="EMBL" id="KAL2093185.1"/>
    </source>
</evidence>
<evidence type="ECO:0008006" key="7">
    <source>
        <dbReference type="Google" id="ProtNLM"/>
    </source>
</evidence>
<dbReference type="Pfam" id="PF23756">
    <property type="entry name" value="Beta-prop_HPS5"/>
    <property type="match status" value="1"/>
</dbReference>
<sequence length="1178" mass="130341">MIPVLPESCTHVLAEFDCLDPLLSALRLDSGRLKCTCLAVSRKWLALGTSAGGLHLIQKEGWKQRLILTHKEGAITQVACCPHDEDFIAVATSQGLVVVWELQLERRGRPERACVSWEHRGQAITALCWDTATLRVFAGDAGGKVSFVRAASSKLGKGSGFVIFPVQTVTTVDSKVVQLGYQEGRLLVSSLSRCYLCDTDREKFWRVGNKERDGEYGACFLPQARGSGCSPPPLLYCARPGSRVWEASFGGEVQSTHQFKQLLACPPVPLVTYKHEPQYNPNQKSPQSLAFPKLLHLRDQHLLTWTDSAIYIFTPQSDQVLLWTEVKGIVEVAVFRSELFCLYGDGRLSHFSLLSAERCVERLLRREAWTLAATVCCMFQHAVASSRARKSVPIDRLEHLKSQLSTASHPELIGQLEEVISKLEPLDSACSSRRSSISSHESFNVLDCGIYRVISRRGSQSDEDTSSMVSQSMLEEERLKEFSFAQEEEPGDQEVHQGERAEAERVEPGLQFHLPLSFRPKPPRIALQAVRDSVSSFVKKTTEKINTLQMNSDLWPRPDLREGSLGEVITSTAPFPELDDHQPCGEQSSTENDLQELRAATEKAIAQVQDLQVLLDPGSLEEALLEWLPVFERVLGPEELTAPDSGRDEDGEGEQEEEQEGLVERELEVLSCSAAPHPKEVTGSAKRGTEDPKLLAAEKELMDSGDPKRHREGEPIRLLSSRPLPSDLQADLSQLASLCLDVGCVGRRDPAAGPRGEEEEEGREQSVCVESVCVFLRRYFFLLDQERTRRVCMQRYRQHPGVLQDFIAGMLEYTQSSKVVEVIQRGDLLKSLRSLRELQPWNTPLLLSHLYRLYEKHGELAVRSFPQFYPTILPSDVMAMAQRSHFLPYLDNLVQSRAEEQRPALLGSLLQPESLRQEWLELALSHDAPQKSDTLTADGQPRWHSHYFSWGYGRLLSLLIRQPADLTSKQKMLEACRSHGYWTGYLQLCSELQRRPEGFAAICSLDDMSLLEEPNGIVPQTLEEWKLLIQLSQQNCSGSSEPASLPQAPNGNNGLASTSAASTINGSSTANGTINGSISNSANGTSCASSATAECPSNGNGTSDTSAACASGANGGLANGSSDWSSQITPETLTLRLARVVGPDQALDALQECGIQLELGPQPTRVCDLLRVAEKRQR</sequence>
<dbReference type="Gene3D" id="2.130.10.10">
    <property type="entry name" value="YVTN repeat-like/Quinoprotein amine dehydrogenase"/>
    <property type="match status" value="1"/>
</dbReference>
<dbReference type="PIRSF" id="PIRSF037475">
    <property type="entry name" value="BLOC-2_complex_Hps5"/>
    <property type="match status" value="1"/>
</dbReference>
<feature type="compositionally biased region" description="Basic and acidic residues" evidence="2">
    <location>
        <begin position="493"/>
        <end position="506"/>
    </location>
</feature>
<keyword evidence="6" id="KW-1185">Reference proteome</keyword>
<feature type="domain" description="HPS5-like beta-propeller" evidence="3">
    <location>
        <begin position="13"/>
        <end position="345"/>
    </location>
</feature>
<feature type="region of interest" description="Disordered" evidence="2">
    <location>
        <begin position="637"/>
        <end position="664"/>
    </location>
</feature>
<comment type="similarity">
    <text evidence="1">Belongs to the HPS5 family.</text>
</comment>
<dbReference type="PANTHER" id="PTHR23287:SF18">
    <property type="entry name" value="BLOC-2 COMPLEX MEMBER HPS5"/>
    <property type="match status" value="1"/>
</dbReference>
<dbReference type="Proteomes" id="UP001591681">
    <property type="component" value="Unassembled WGS sequence"/>
</dbReference>
<evidence type="ECO:0000259" key="3">
    <source>
        <dbReference type="Pfam" id="PF23756"/>
    </source>
</evidence>
<feature type="region of interest" description="Disordered" evidence="2">
    <location>
        <begin position="485"/>
        <end position="506"/>
    </location>
</feature>
<evidence type="ECO:0000256" key="2">
    <source>
        <dbReference type="SAM" id="MobiDB-lite"/>
    </source>
</evidence>
<dbReference type="InterPro" id="IPR036322">
    <property type="entry name" value="WD40_repeat_dom_sf"/>
</dbReference>
<dbReference type="InterPro" id="IPR015943">
    <property type="entry name" value="WD40/YVTN_repeat-like_dom_sf"/>
</dbReference>
<reference evidence="5 6" key="1">
    <citation type="submission" date="2024-09" db="EMBL/GenBank/DDBJ databases">
        <title>A chromosome-level genome assembly of Gray's grenadier anchovy, Coilia grayii.</title>
        <authorList>
            <person name="Fu Z."/>
        </authorList>
    </citation>
    <scope>NUCLEOTIDE SEQUENCE [LARGE SCALE GENOMIC DNA]</scope>
    <source>
        <strain evidence="5">G4</strain>
        <tissue evidence="5">Muscle</tissue>
    </source>
</reference>
<proteinExistence type="inferred from homology"/>
<accession>A0ABD1K245</accession>
<feature type="region of interest" description="Disordered" evidence="2">
    <location>
        <begin position="1038"/>
        <end position="1060"/>
    </location>
</feature>
<evidence type="ECO:0000313" key="6">
    <source>
        <dbReference type="Proteomes" id="UP001591681"/>
    </source>
</evidence>
<dbReference type="SUPFAM" id="SSF50978">
    <property type="entry name" value="WD40 repeat-like"/>
    <property type="match status" value="1"/>
</dbReference>
<dbReference type="InterPro" id="IPR056445">
    <property type="entry name" value="TPR_HPS5"/>
</dbReference>
<gene>
    <name evidence="5" type="ORF">ACEWY4_010497</name>
</gene>
<dbReference type="PANTHER" id="PTHR23287">
    <property type="entry name" value="RUBY-EYE2-LIKE PROTEIN"/>
    <property type="match status" value="1"/>
</dbReference>